<sequence length="65" mass="6809">MFDNYTKTFATIAVVLCFAAMIGGFTGFLAVIAFGGLAGAAGAVLDGKIDAPELNRKFNRGGHRR</sequence>
<reference evidence="2" key="2">
    <citation type="submission" date="2024-05" db="EMBL/GenBank/DDBJ databases">
        <authorList>
            <person name="Wolfe A."/>
        </authorList>
    </citation>
    <scope>NUCLEOTIDE SEQUENCE</scope>
    <source>
        <strain evidence="2">UMB1064</strain>
    </source>
</reference>
<evidence type="ECO:0000313" key="2">
    <source>
        <dbReference type="EMBL" id="MEO3716365.1"/>
    </source>
</evidence>
<organism evidence="2 3">
    <name type="scientific">Corynebacterium amycolatum</name>
    <dbReference type="NCBI Taxonomy" id="43765"/>
    <lineage>
        <taxon>Bacteria</taxon>
        <taxon>Bacillati</taxon>
        <taxon>Actinomycetota</taxon>
        <taxon>Actinomycetes</taxon>
        <taxon>Mycobacteriales</taxon>
        <taxon>Corynebacteriaceae</taxon>
        <taxon>Corynebacterium</taxon>
    </lineage>
</organism>
<name>A0AAW9SVD1_CORAY</name>
<evidence type="ECO:0008006" key="4">
    <source>
        <dbReference type="Google" id="ProtNLM"/>
    </source>
</evidence>
<feature type="transmembrane region" description="Helical" evidence="1">
    <location>
        <begin position="12"/>
        <end position="45"/>
    </location>
</feature>
<proteinExistence type="predicted"/>
<dbReference type="AlphaFoldDB" id="A0AAW9SVD1"/>
<protein>
    <recommendedName>
        <fullName evidence="4">DUF2273 domain-containing protein</fullName>
    </recommendedName>
</protein>
<keyword evidence="1" id="KW-0472">Membrane</keyword>
<accession>A0AAW9SVD1</accession>
<reference evidence="2" key="1">
    <citation type="submission" date="2023-05" db="EMBL/GenBank/DDBJ databases">
        <authorList>
            <person name="Du J."/>
        </authorList>
    </citation>
    <scope>NUCLEOTIDE SEQUENCE</scope>
    <source>
        <strain evidence="2">UMB1064</strain>
    </source>
</reference>
<evidence type="ECO:0000313" key="3">
    <source>
        <dbReference type="Proteomes" id="UP001223646"/>
    </source>
</evidence>
<dbReference type="Proteomes" id="UP001223646">
    <property type="component" value="Unassembled WGS sequence"/>
</dbReference>
<comment type="caution">
    <text evidence="2">The sequence shown here is derived from an EMBL/GenBank/DDBJ whole genome shotgun (WGS) entry which is preliminary data.</text>
</comment>
<keyword evidence="1" id="KW-0812">Transmembrane</keyword>
<keyword evidence="1" id="KW-1133">Transmembrane helix</keyword>
<evidence type="ECO:0000256" key="1">
    <source>
        <dbReference type="SAM" id="Phobius"/>
    </source>
</evidence>
<gene>
    <name evidence="2" type="ORF">QP460_002000</name>
</gene>
<dbReference type="EMBL" id="JASOOY020000007">
    <property type="protein sequence ID" value="MEO3716365.1"/>
    <property type="molecule type" value="Genomic_DNA"/>
</dbReference>
<dbReference type="RefSeq" id="WP_284827196.1">
    <property type="nucleotide sequence ID" value="NZ_JASOOY020000007.1"/>
</dbReference>